<sequence length="66" mass="7681">MDLRTYQLTQFLKEELAVPADSIPQVLEQCKNLNRLPVILWQKKLVTLSQLDRVLVWLEGFVTKVA</sequence>
<protein>
    <submittedName>
        <fullName evidence="1">DUF2949 domain-containing protein</fullName>
    </submittedName>
</protein>
<dbReference type="AlphaFoldDB" id="A0A832M372"/>
<evidence type="ECO:0000313" key="1">
    <source>
        <dbReference type="EMBL" id="HGW94054.1"/>
    </source>
</evidence>
<reference evidence="1" key="1">
    <citation type="journal article" date="2020" name="mSystems">
        <title>Genome- and Community-Level Interaction Insights into Carbon Utilization and Element Cycling Functions of Hydrothermarchaeota in Hydrothermal Sediment.</title>
        <authorList>
            <person name="Zhou Z."/>
            <person name="Liu Y."/>
            <person name="Xu W."/>
            <person name="Pan J."/>
            <person name="Luo Z.H."/>
            <person name="Li M."/>
        </authorList>
    </citation>
    <scope>NUCLEOTIDE SEQUENCE [LARGE SCALE GENOMIC DNA]</scope>
    <source>
        <strain evidence="1">SpSt-402</strain>
    </source>
</reference>
<accession>A0A832M372</accession>
<comment type="caution">
    <text evidence="1">The sequence shown here is derived from an EMBL/GenBank/DDBJ whole genome shotgun (WGS) entry which is preliminary data.</text>
</comment>
<name>A0A832M372_9CYAN</name>
<organism evidence="1">
    <name type="scientific">Oscillatoriales cyanobacterium SpSt-402</name>
    <dbReference type="NCBI Taxonomy" id="2282168"/>
    <lineage>
        <taxon>Bacteria</taxon>
        <taxon>Bacillati</taxon>
        <taxon>Cyanobacteriota</taxon>
        <taxon>Cyanophyceae</taxon>
        <taxon>Oscillatoriophycideae</taxon>
        <taxon>Oscillatoriales</taxon>
    </lineage>
</organism>
<dbReference type="Pfam" id="PF11165">
    <property type="entry name" value="DUF2949"/>
    <property type="match status" value="1"/>
</dbReference>
<gene>
    <name evidence="1" type="ORF">ENR47_07210</name>
</gene>
<dbReference type="InterPro" id="IPR021336">
    <property type="entry name" value="DUF2949"/>
</dbReference>
<dbReference type="EMBL" id="DSRD01000462">
    <property type="protein sequence ID" value="HGW94054.1"/>
    <property type="molecule type" value="Genomic_DNA"/>
</dbReference>
<proteinExistence type="predicted"/>